<evidence type="ECO:0008006" key="4">
    <source>
        <dbReference type="Google" id="ProtNLM"/>
    </source>
</evidence>
<name>A0A5C6X5J3_9DELT</name>
<accession>A0A5C6X5J3</accession>
<evidence type="ECO:0000313" key="2">
    <source>
        <dbReference type="EMBL" id="TXD36428.1"/>
    </source>
</evidence>
<feature type="signal peptide" evidence="1">
    <location>
        <begin position="1"/>
        <end position="36"/>
    </location>
</feature>
<keyword evidence="1" id="KW-0732">Signal</keyword>
<gene>
    <name evidence="2" type="ORF">FRC96_10130</name>
</gene>
<proteinExistence type="predicted"/>
<sequence>MPMPTHHADRRTSGRRAALLAVTLVALWLQALPASAQAPSATKPEASLQENPLSRAHDALQRAEFEQLRPLLSPFIDTEAFHALSPEDRAKARSLLALGLYFEGQSLADAMRASELLAHARAQLQVAILDDPEHTLDPLVFPADLIALQRTLRTPLPLPGSRAAAPDDASLIYVERRITRRSPWVTLLPMGAGQFQNGHPLRGAIVAATQVLGLAANLVGFWQVESLRDPQGRIATADSEQARRWQTLQWTGLAVAGLSWGLGAAESFYHFEAEDVALRTLDAPPAELRNLSD</sequence>
<organism evidence="2 3">
    <name type="scientific">Lujinxingia vulgaris</name>
    <dbReference type="NCBI Taxonomy" id="2600176"/>
    <lineage>
        <taxon>Bacteria</taxon>
        <taxon>Deltaproteobacteria</taxon>
        <taxon>Bradymonadales</taxon>
        <taxon>Lujinxingiaceae</taxon>
        <taxon>Lujinxingia</taxon>
    </lineage>
</organism>
<protein>
    <recommendedName>
        <fullName evidence="4">DUF5683 domain-containing protein</fullName>
    </recommendedName>
</protein>
<dbReference type="RefSeq" id="WP_146974378.1">
    <property type="nucleotide sequence ID" value="NZ_VOSL01000044.1"/>
</dbReference>
<comment type="caution">
    <text evidence="2">The sequence shown here is derived from an EMBL/GenBank/DDBJ whole genome shotgun (WGS) entry which is preliminary data.</text>
</comment>
<feature type="chain" id="PRO_5023035957" description="DUF5683 domain-containing protein" evidence="1">
    <location>
        <begin position="37"/>
        <end position="293"/>
    </location>
</feature>
<dbReference type="OrthoDB" id="5504964at2"/>
<dbReference type="EMBL" id="VOSL01000044">
    <property type="protein sequence ID" value="TXD36428.1"/>
    <property type="molecule type" value="Genomic_DNA"/>
</dbReference>
<evidence type="ECO:0000313" key="3">
    <source>
        <dbReference type="Proteomes" id="UP000321046"/>
    </source>
</evidence>
<evidence type="ECO:0000256" key="1">
    <source>
        <dbReference type="SAM" id="SignalP"/>
    </source>
</evidence>
<dbReference type="Proteomes" id="UP000321046">
    <property type="component" value="Unassembled WGS sequence"/>
</dbReference>
<reference evidence="2 3" key="1">
    <citation type="submission" date="2019-08" db="EMBL/GenBank/DDBJ databases">
        <title>Bradymonadales sp. TMQ2.</title>
        <authorList>
            <person name="Liang Q."/>
        </authorList>
    </citation>
    <scope>NUCLEOTIDE SEQUENCE [LARGE SCALE GENOMIC DNA]</scope>
    <source>
        <strain evidence="2 3">TMQ2</strain>
    </source>
</reference>
<dbReference type="AlphaFoldDB" id="A0A5C6X5J3"/>